<comment type="caution">
    <text evidence="4">The sequence shown here is derived from an EMBL/GenBank/DDBJ whole genome shotgun (WGS) entry which is preliminary data.</text>
</comment>
<evidence type="ECO:0000256" key="2">
    <source>
        <dbReference type="SAM" id="MobiDB-lite"/>
    </source>
</evidence>
<evidence type="ECO:0000313" key="5">
    <source>
        <dbReference type="Proteomes" id="UP001153069"/>
    </source>
</evidence>
<sequence length="457" mass="52133">MMKLFRRSRNNNQRIARVNATNGSSMESADTGAYNMQESSSSSSASTTMSTTVSSSRRPSFVLKKRRQKRPSRQQLEQALARERQERLRLERDVRDKFNGIGPVDGHLEEVRGEHVDEYSLETVLGKGAFGEVRLGRSNSKKMQVAIKLLDKEKMTSLAGVQRANEECRLLRKFSSHPNVIRLDRVFHGEHFIYLVQELADQTIGQFLDGPNMCWADVQGDFLQQVSMGVLGALCHMHKHGVSHGDIHAQNILIRFSSSYRVEASDIRLCDFGCSRQADEKQQHGEGQLHSDRECWAPEMFGREAFDSKAADIWAFGCTLLQIWAPEWYPTSWMKKLGSTTSAKDAHIYVKRALKEVKAIETQAGELVDMYLRDFMRNDLMQFNVIERANAAQALDNVWLQRDLIGSIFTAGVVTFPLQEGQQLEDRYGDTFEIVANADGEQFRLKMVNRRRRNPDF</sequence>
<feature type="binding site" evidence="1">
    <location>
        <position position="148"/>
    </location>
    <ligand>
        <name>ATP</name>
        <dbReference type="ChEBI" id="CHEBI:30616"/>
    </ligand>
</feature>
<dbReference type="GO" id="GO:0004674">
    <property type="term" value="F:protein serine/threonine kinase activity"/>
    <property type="evidence" value="ECO:0007669"/>
    <property type="project" value="InterPro"/>
</dbReference>
<dbReference type="GO" id="GO:0005524">
    <property type="term" value="F:ATP binding"/>
    <property type="evidence" value="ECO:0007669"/>
    <property type="project" value="UniProtKB-UniRule"/>
</dbReference>
<dbReference type="PROSITE" id="PS00107">
    <property type="entry name" value="PROTEIN_KINASE_ATP"/>
    <property type="match status" value="1"/>
</dbReference>
<organism evidence="4 5">
    <name type="scientific">Seminavis robusta</name>
    <dbReference type="NCBI Taxonomy" id="568900"/>
    <lineage>
        <taxon>Eukaryota</taxon>
        <taxon>Sar</taxon>
        <taxon>Stramenopiles</taxon>
        <taxon>Ochrophyta</taxon>
        <taxon>Bacillariophyta</taxon>
        <taxon>Bacillariophyceae</taxon>
        <taxon>Bacillariophycidae</taxon>
        <taxon>Naviculales</taxon>
        <taxon>Naviculaceae</taxon>
        <taxon>Seminavis</taxon>
    </lineage>
</organism>
<feature type="region of interest" description="Disordered" evidence="2">
    <location>
        <begin position="1"/>
        <end position="75"/>
    </location>
</feature>
<accession>A0A9N8DH69</accession>
<dbReference type="Gene3D" id="3.30.200.20">
    <property type="entry name" value="Phosphorylase Kinase, domain 1"/>
    <property type="match status" value="1"/>
</dbReference>
<feature type="compositionally biased region" description="Polar residues" evidence="2">
    <location>
        <begin position="10"/>
        <end position="38"/>
    </location>
</feature>
<dbReference type="EMBL" id="CAICTM010000083">
    <property type="protein sequence ID" value="CAB9500465.1"/>
    <property type="molecule type" value="Genomic_DNA"/>
</dbReference>
<keyword evidence="1" id="KW-0547">Nucleotide-binding</keyword>
<protein>
    <submittedName>
        <fullName evidence="4">IPL1-related protein kinase 2</fullName>
    </submittedName>
</protein>
<dbReference type="PANTHER" id="PTHR24348">
    <property type="entry name" value="SERINE/THREONINE-PROTEIN KINASE UNC-51-RELATED"/>
    <property type="match status" value="1"/>
</dbReference>
<keyword evidence="4" id="KW-0808">Transferase</keyword>
<dbReference type="Gene3D" id="1.10.510.10">
    <property type="entry name" value="Transferase(Phosphotransferase) domain 1"/>
    <property type="match status" value="1"/>
</dbReference>
<dbReference type="PROSITE" id="PS50011">
    <property type="entry name" value="PROTEIN_KINASE_DOM"/>
    <property type="match status" value="1"/>
</dbReference>
<dbReference type="Proteomes" id="UP001153069">
    <property type="component" value="Unassembled WGS sequence"/>
</dbReference>
<name>A0A9N8DH69_9STRA</name>
<dbReference type="InterPro" id="IPR045269">
    <property type="entry name" value="Atg1-like"/>
</dbReference>
<dbReference type="InterPro" id="IPR011009">
    <property type="entry name" value="Kinase-like_dom_sf"/>
</dbReference>
<dbReference type="AlphaFoldDB" id="A0A9N8DH69"/>
<dbReference type="GO" id="GO:0010506">
    <property type="term" value="P:regulation of autophagy"/>
    <property type="evidence" value="ECO:0007669"/>
    <property type="project" value="InterPro"/>
</dbReference>
<feature type="compositionally biased region" description="Low complexity" evidence="2">
    <location>
        <begin position="39"/>
        <end position="56"/>
    </location>
</feature>
<dbReference type="InterPro" id="IPR000719">
    <property type="entry name" value="Prot_kinase_dom"/>
</dbReference>
<evidence type="ECO:0000313" key="4">
    <source>
        <dbReference type="EMBL" id="CAB9500465.1"/>
    </source>
</evidence>
<dbReference type="CDD" id="cd00180">
    <property type="entry name" value="PKc"/>
    <property type="match status" value="1"/>
</dbReference>
<reference evidence="4" key="1">
    <citation type="submission" date="2020-06" db="EMBL/GenBank/DDBJ databases">
        <authorList>
            <consortium name="Plant Systems Biology data submission"/>
        </authorList>
    </citation>
    <scope>NUCLEOTIDE SEQUENCE</scope>
    <source>
        <strain evidence="4">D6</strain>
    </source>
</reference>
<keyword evidence="5" id="KW-1185">Reference proteome</keyword>
<proteinExistence type="predicted"/>
<evidence type="ECO:0000259" key="3">
    <source>
        <dbReference type="PROSITE" id="PS50011"/>
    </source>
</evidence>
<dbReference type="GO" id="GO:0005737">
    <property type="term" value="C:cytoplasm"/>
    <property type="evidence" value="ECO:0007669"/>
    <property type="project" value="TreeGrafter"/>
</dbReference>
<dbReference type="OrthoDB" id="190564at2759"/>
<keyword evidence="4" id="KW-0418">Kinase</keyword>
<dbReference type="InterPro" id="IPR017441">
    <property type="entry name" value="Protein_kinase_ATP_BS"/>
</dbReference>
<keyword evidence="1" id="KW-0067">ATP-binding</keyword>
<gene>
    <name evidence="4" type="ORF">SEMRO_84_G044880.1</name>
</gene>
<evidence type="ECO:0000256" key="1">
    <source>
        <dbReference type="PROSITE-ProRule" id="PRU10141"/>
    </source>
</evidence>
<feature type="domain" description="Protein kinase" evidence="3">
    <location>
        <begin position="119"/>
        <end position="400"/>
    </location>
</feature>
<feature type="compositionally biased region" description="Basic residues" evidence="2">
    <location>
        <begin position="63"/>
        <end position="72"/>
    </location>
</feature>
<dbReference type="Pfam" id="PF00069">
    <property type="entry name" value="Pkinase"/>
    <property type="match status" value="1"/>
</dbReference>
<dbReference type="SUPFAM" id="SSF56112">
    <property type="entry name" value="Protein kinase-like (PK-like)"/>
    <property type="match status" value="1"/>
</dbReference>